<feature type="transmembrane region" description="Helical" evidence="9">
    <location>
        <begin position="246"/>
        <end position="268"/>
    </location>
</feature>
<evidence type="ECO:0000256" key="5">
    <source>
        <dbReference type="ARBA" id="ARBA00022984"/>
    </source>
</evidence>
<feature type="transmembrane region" description="Helical" evidence="9">
    <location>
        <begin position="326"/>
        <end position="347"/>
    </location>
</feature>
<evidence type="ECO:0000313" key="11">
    <source>
        <dbReference type="Proteomes" id="UP001499987"/>
    </source>
</evidence>
<dbReference type="InterPro" id="IPR004268">
    <property type="entry name" value="MurJ"/>
</dbReference>
<evidence type="ECO:0000256" key="1">
    <source>
        <dbReference type="ARBA" id="ARBA00004651"/>
    </source>
</evidence>
<feature type="transmembrane region" description="Helical" evidence="9">
    <location>
        <begin position="616"/>
        <end position="637"/>
    </location>
</feature>
<organism evidence="10 11">
    <name type="scientific">Kitasatospora arboriphila</name>
    <dbReference type="NCBI Taxonomy" id="258052"/>
    <lineage>
        <taxon>Bacteria</taxon>
        <taxon>Bacillati</taxon>
        <taxon>Actinomycetota</taxon>
        <taxon>Actinomycetes</taxon>
        <taxon>Kitasatosporales</taxon>
        <taxon>Streptomycetaceae</taxon>
        <taxon>Kitasatospora</taxon>
    </lineage>
</organism>
<dbReference type="NCBIfam" id="TIGR01695">
    <property type="entry name" value="murJ_mviN"/>
    <property type="match status" value="1"/>
</dbReference>
<keyword evidence="7 9" id="KW-0472">Membrane</keyword>
<evidence type="ECO:0000256" key="3">
    <source>
        <dbReference type="ARBA" id="ARBA00022692"/>
    </source>
</evidence>
<evidence type="ECO:0000256" key="9">
    <source>
        <dbReference type="SAM" id="Phobius"/>
    </source>
</evidence>
<dbReference type="CDD" id="cd13123">
    <property type="entry name" value="MATE_MurJ_like"/>
    <property type="match status" value="1"/>
</dbReference>
<feature type="transmembrane region" description="Helical" evidence="9">
    <location>
        <begin position="216"/>
        <end position="234"/>
    </location>
</feature>
<keyword evidence="11" id="KW-1185">Reference proteome</keyword>
<dbReference type="InterPro" id="IPR051050">
    <property type="entry name" value="Lipid_II_flippase_MurJ/MviN"/>
</dbReference>
<feature type="transmembrane region" description="Helical" evidence="9">
    <location>
        <begin position="375"/>
        <end position="395"/>
    </location>
</feature>
<evidence type="ECO:0000256" key="7">
    <source>
        <dbReference type="ARBA" id="ARBA00023136"/>
    </source>
</evidence>
<protein>
    <recommendedName>
        <fullName evidence="12">Murein biosynthesis integral membrane protein MurJ</fullName>
    </recommendedName>
</protein>
<sequence>MTMNTTGESPDSYAHPDPPTMALRKIPPQPPEAGRTGDPSQAAGTGYPGAPAQPGVPPQPGAFQQPGVPPQAPATVPAQRQAEGEAPAAPAASVGRSGLIMALGTLSSRALGFVRSAMIIAALGAAGLGDSFNVANSLPNVVYMMLMGGVLASVFVPELVHAAQTHKDGGVAYTDRLLTLCGVILVVLTVGAWLLAPTIVDLYSNFDGAQRDLTIAFARYCLPQIFFYGVFTLLGQVLNSRDRFGAMMWTPVLNNVVAIAVFGLYILVGNDADKAEQMTAGQTMLLGLGSTLGIVVQAVGLLPSLRSSGFRFRPRFDWRGAGLTKPIRAASWALLLVVVTQLSFAVISRLSTGAGVRAAKDGLTMGLGNFAYTNAYQLFVVPQGVITISLVTALLPGMSRAATRGELTKIGSDLAGMLRSSAAMIVTATVLFIALAPQIADIAYGHGKVTSADSWVIAQTLIAFAIGLPAFCAQYALSRGFYAMGDAKTPFWLTVVSTTVNSGLSAVAYWLLSPRWIIIGMAGAQSIACLVGVGLTGWALGRRLRKPVPSAVPASAPAGPDATMVLGLRRNGKPRSGLDGGSVVALHLAITAACLPGAAAAVWLSGRISDATGGGMLSSVVGLAAGSLAVLVSLFALARPLGAGAAVAPFARKLRIPYPEPAAATGNGKHRR</sequence>
<keyword evidence="5" id="KW-0573">Peptidoglycan synthesis</keyword>
<keyword evidence="3 9" id="KW-0812">Transmembrane</keyword>
<gene>
    <name evidence="10" type="ORF">GCM10009663_50330</name>
</gene>
<keyword evidence="6 9" id="KW-1133">Transmembrane helix</keyword>
<evidence type="ECO:0000256" key="2">
    <source>
        <dbReference type="ARBA" id="ARBA00022475"/>
    </source>
</evidence>
<feature type="compositionally biased region" description="Low complexity" evidence="8">
    <location>
        <begin position="73"/>
        <end position="90"/>
    </location>
</feature>
<feature type="transmembrane region" description="Helical" evidence="9">
    <location>
        <begin position="177"/>
        <end position="196"/>
    </location>
</feature>
<feature type="transmembrane region" description="Helical" evidence="9">
    <location>
        <begin position="456"/>
        <end position="477"/>
    </location>
</feature>
<proteinExistence type="predicted"/>
<dbReference type="PANTHER" id="PTHR47019:SF1">
    <property type="entry name" value="LIPID II FLIPPASE MURJ"/>
    <property type="match status" value="1"/>
</dbReference>
<dbReference type="EMBL" id="BAAALD010000055">
    <property type="protein sequence ID" value="GAA1101595.1"/>
    <property type="molecule type" value="Genomic_DNA"/>
</dbReference>
<reference evidence="10 11" key="1">
    <citation type="journal article" date="2019" name="Int. J. Syst. Evol. Microbiol.">
        <title>The Global Catalogue of Microorganisms (GCM) 10K type strain sequencing project: providing services to taxonomists for standard genome sequencing and annotation.</title>
        <authorList>
            <consortium name="The Broad Institute Genomics Platform"/>
            <consortium name="The Broad Institute Genome Sequencing Center for Infectious Disease"/>
            <person name="Wu L."/>
            <person name="Ma J."/>
        </authorList>
    </citation>
    <scope>NUCLEOTIDE SEQUENCE [LARGE SCALE GENOMIC DNA]</scope>
    <source>
        <strain evidence="10 11">JCM 13002</strain>
    </source>
</reference>
<evidence type="ECO:0008006" key="12">
    <source>
        <dbReference type="Google" id="ProtNLM"/>
    </source>
</evidence>
<accession>A0ABN1TT60</accession>
<dbReference type="Pfam" id="PF03023">
    <property type="entry name" value="MurJ"/>
    <property type="match status" value="1"/>
</dbReference>
<comment type="caution">
    <text evidence="10">The sequence shown here is derived from an EMBL/GenBank/DDBJ whole genome shotgun (WGS) entry which is preliminary data.</text>
</comment>
<evidence type="ECO:0000256" key="6">
    <source>
        <dbReference type="ARBA" id="ARBA00022989"/>
    </source>
</evidence>
<evidence type="ECO:0000313" key="10">
    <source>
        <dbReference type="EMBL" id="GAA1101595.1"/>
    </source>
</evidence>
<name>A0ABN1TT60_9ACTN</name>
<evidence type="ECO:0000256" key="4">
    <source>
        <dbReference type="ARBA" id="ARBA00022960"/>
    </source>
</evidence>
<comment type="subcellular location">
    <subcellularLocation>
        <location evidence="1">Cell membrane</location>
        <topology evidence="1">Multi-pass membrane protein</topology>
    </subcellularLocation>
</comment>
<dbReference type="PANTHER" id="PTHR47019">
    <property type="entry name" value="LIPID II FLIPPASE MURJ"/>
    <property type="match status" value="1"/>
</dbReference>
<keyword evidence="4" id="KW-0133">Cell shape</keyword>
<feature type="transmembrane region" description="Helical" evidence="9">
    <location>
        <begin position="416"/>
        <end position="436"/>
    </location>
</feature>
<feature type="transmembrane region" description="Helical" evidence="9">
    <location>
        <begin position="140"/>
        <end position="156"/>
    </location>
</feature>
<keyword evidence="2" id="KW-1003">Cell membrane</keyword>
<dbReference type="Proteomes" id="UP001499987">
    <property type="component" value="Unassembled WGS sequence"/>
</dbReference>
<feature type="transmembrane region" description="Helical" evidence="9">
    <location>
        <begin position="489"/>
        <end position="511"/>
    </location>
</feature>
<dbReference type="PRINTS" id="PR01806">
    <property type="entry name" value="VIRFACTRMVIN"/>
</dbReference>
<feature type="transmembrane region" description="Helical" evidence="9">
    <location>
        <begin position="110"/>
        <end position="128"/>
    </location>
</feature>
<evidence type="ECO:0000256" key="8">
    <source>
        <dbReference type="SAM" id="MobiDB-lite"/>
    </source>
</evidence>
<feature type="transmembrane region" description="Helical" evidence="9">
    <location>
        <begin position="517"/>
        <end position="540"/>
    </location>
</feature>
<feature type="region of interest" description="Disordered" evidence="8">
    <location>
        <begin position="1"/>
        <end position="90"/>
    </location>
</feature>
<feature type="transmembrane region" description="Helical" evidence="9">
    <location>
        <begin position="280"/>
        <end position="305"/>
    </location>
</feature>
<feature type="transmembrane region" description="Helical" evidence="9">
    <location>
        <begin position="583"/>
        <end position="604"/>
    </location>
</feature>